<comment type="similarity">
    <text evidence="1">Belongs to the DprA/Smf family.</text>
</comment>
<dbReference type="EMBL" id="CP002810">
    <property type="protein sequence ID" value="AEG43965.1"/>
    <property type="molecule type" value="Genomic_DNA"/>
</dbReference>
<proteinExistence type="inferred from homology"/>
<dbReference type="STRING" id="743718.Isova_1196"/>
<dbReference type="GO" id="GO:0009294">
    <property type="term" value="P:DNA-mediated transformation"/>
    <property type="evidence" value="ECO:0007669"/>
    <property type="project" value="InterPro"/>
</dbReference>
<dbReference type="Gene3D" id="3.40.50.450">
    <property type="match status" value="1"/>
</dbReference>
<evidence type="ECO:0000256" key="1">
    <source>
        <dbReference type="ARBA" id="ARBA00006525"/>
    </source>
</evidence>
<dbReference type="KEGG" id="iva:Isova_1196"/>
<dbReference type="NCBIfam" id="TIGR00732">
    <property type="entry name" value="dprA"/>
    <property type="match status" value="1"/>
</dbReference>
<protein>
    <submittedName>
        <fullName evidence="3">DNA protecting protein DprA</fullName>
    </submittedName>
</protein>
<keyword evidence="4" id="KW-1185">Reference proteome</keyword>
<dbReference type="HOGENOM" id="CLU_029601_2_3_11"/>
<evidence type="ECO:0000313" key="3">
    <source>
        <dbReference type="EMBL" id="AEG43965.1"/>
    </source>
</evidence>
<evidence type="ECO:0000259" key="2">
    <source>
        <dbReference type="Pfam" id="PF02481"/>
    </source>
</evidence>
<feature type="domain" description="Smf/DprA SLOG" evidence="2">
    <location>
        <begin position="132"/>
        <end position="343"/>
    </location>
</feature>
<dbReference type="RefSeq" id="WP_013838357.1">
    <property type="nucleotide sequence ID" value="NC_015588.1"/>
</dbReference>
<dbReference type="SUPFAM" id="SSF102405">
    <property type="entry name" value="MCP/YpsA-like"/>
    <property type="match status" value="1"/>
</dbReference>
<organism evidence="4">
    <name type="scientific">Isoptericola variabilis (strain 225)</name>
    <dbReference type="NCBI Taxonomy" id="743718"/>
    <lineage>
        <taxon>Bacteria</taxon>
        <taxon>Bacillati</taxon>
        <taxon>Actinomycetota</taxon>
        <taxon>Actinomycetes</taxon>
        <taxon>Micrococcales</taxon>
        <taxon>Promicromonosporaceae</taxon>
        <taxon>Isoptericola</taxon>
    </lineage>
</organism>
<gene>
    <name evidence="3" type="ordered locus">Isova_1196</name>
</gene>
<dbReference type="Pfam" id="PF02481">
    <property type="entry name" value="DNA_processg_A"/>
    <property type="match status" value="1"/>
</dbReference>
<dbReference type="InterPro" id="IPR003488">
    <property type="entry name" value="DprA"/>
</dbReference>
<evidence type="ECO:0000313" key="4">
    <source>
        <dbReference type="Proteomes" id="UP000009236"/>
    </source>
</evidence>
<accession>F6FRW4</accession>
<dbReference type="Proteomes" id="UP000009236">
    <property type="component" value="Chromosome"/>
</dbReference>
<dbReference type="PANTHER" id="PTHR43022:SF1">
    <property type="entry name" value="PROTEIN SMF"/>
    <property type="match status" value="1"/>
</dbReference>
<dbReference type="PANTHER" id="PTHR43022">
    <property type="entry name" value="PROTEIN SMF"/>
    <property type="match status" value="1"/>
</dbReference>
<name>F6FRW4_ISOV2</name>
<sequence length="423" mass="43071">MSGALFDLPDGAAPEPGRPAVRLGFDADDPVLAAAAWSRLAEPADVVAGALVAHLGAGPALAWLVDAAGDPGRALREAAAAEVPVPDASGEPASRRGATQRLAAAVARWVPRLENLDPRRELRVLERYGGALLVPGDPRWPAALGDLGPAAPFALWVRGEPDLAALAARSVAVVGARAATSYGEHVASRLASGLVDRGFTVVSGGAYGIDAAAHRGAVAAGGPTVALLACGVDRFYPQGNHELLRRVAEGPGCVVSEVPPGSAPFRQRFLARNRIIAALARATVVVEAAWRSGALSTARRAADLLRPVGAVPGPVTSMASGGCHALLRDGVATCVTDAAEVAELAGDLGEDAAPAPRGEARVVDALDETGRRLWDALPLRSPASLESVARTAGLAPREALAGLGGLALDGLAEQRDGGWCRAR</sequence>
<reference evidence="3 4" key="1">
    <citation type="submission" date="2011-05" db="EMBL/GenBank/DDBJ databases">
        <title>Complete sequence of Isoptericola variabilis 225.</title>
        <authorList>
            <consortium name="US DOE Joint Genome Institute"/>
            <person name="Lucas S."/>
            <person name="Han J."/>
            <person name="Lapidus A."/>
            <person name="Cheng J.-F."/>
            <person name="Goodwin L."/>
            <person name="Pitluck S."/>
            <person name="Peters L."/>
            <person name="Mikhailova N."/>
            <person name="Zeytun A."/>
            <person name="Han C."/>
            <person name="Tapia R."/>
            <person name="Land M."/>
            <person name="Hauser L."/>
            <person name="Kyrpides N."/>
            <person name="Ivanova N."/>
            <person name="Pagani I."/>
            <person name="Siebers A."/>
            <person name="Allgaier M."/>
            <person name="Thelen M."/>
            <person name="Hugenholtz P."/>
            <person name="Gladden J."/>
            <person name="Woyke T."/>
        </authorList>
    </citation>
    <scope>NUCLEOTIDE SEQUENCE [LARGE SCALE GENOMIC DNA]</scope>
    <source>
        <strain evidence="4">225</strain>
    </source>
</reference>
<dbReference type="InterPro" id="IPR057666">
    <property type="entry name" value="DrpA_SLOG"/>
</dbReference>
<dbReference type="eggNOG" id="COG0758">
    <property type="taxonomic scope" value="Bacteria"/>
</dbReference>
<dbReference type="AlphaFoldDB" id="F6FRW4"/>